<gene>
    <name evidence="3" type="ORF">BCV72DRAFT_281822</name>
</gene>
<name>A0A1X0QPV9_RHIZD</name>
<dbReference type="AlphaFoldDB" id="A0A1X0QPV9"/>
<dbReference type="EMBL" id="KV922098">
    <property type="protein sequence ID" value="ORE01789.1"/>
    <property type="molecule type" value="Genomic_DNA"/>
</dbReference>
<evidence type="ECO:0000259" key="2">
    <source>
        <dbReference type="PROSITE" id="PS50157"/>
    </source>
</evidence>
<keyword evidence="1" id="KW-0863">Zinc-finger</keyword>
<dbReference type="Proteomes" id="UP000242414">
    <property type="component" value="Unassembled WGS sequence"/>
</dbReference>
<keyword evidence="1" id="KW-0862">Zinc</keyword>
<dbReference type="GO" id="GO:0008270">
    <property type="term" value="F:zinc ion binding"/>
    <property type="evidence" value="ECO:0007669"/>
    <property type="project" value="UniProtKB-KW"/>
</dbReference>
<dbReference type="SMART" id="SM00355">
    <property type="entry name" value="ZnF_C2H2"/>
    <property type="match status" value="2"/>
</dbReference>
<proteinExistence type="predicted"/>
<dbReference type="PROSITE" id="PS00028">
    <property type="entry name" value="ZINC_FINGER_C2H2_1"/>
    <property type="match status" value="2"/>
</dbReference>
<organism evidence="3">
    <name type="scientific">Rhizopus microsporus var. microsporus</name>
    <dbReference type="NCBI Taxonomy" id="86635"/>
    <lineage>
        <taxon>Eukaryota</taxon>
        <taxon>Fungi</taxon>
        <taxon>Fungi incertae sedis</taxon>
        <taxon>Mucoromycota</taxon>
        <taxon>Mucoromycotina</taxon>
        <taxon>Mucoromycetes</taxon>
        <taxon>Mucorales</taxon>
        <taxon>Mucorineae</taxon>
        <taxon>Rhizopodaceae</taxon>
        <taxon>Rhizopus</taxon>
    </lineage>
</organism>
<feature type="non-terminal residue" evidence="3">
    <location>
        <position position="302"/>
    </location>
</feature>
<feature type="domain" description="C2H2-type" evidence="2">
    <location>
        <begin position="48"/>
        <end position="76"/>
    </location>
</feature>
<reference evidence="3" key="1">
    <citation type="journal article" date="2016" name="Proc. Natl. Acad. Sci. U.S.A.">
        <title>Lipid metabolic changes in an early divergent fungus govern the establishment of a mutualistic symbiosis with endobacteria.</title>
        <authorList>
            <person name="Lastovetsky O.A."/>
            <person name="Gaspar M.L."/>
            <person name="Mondo S.J."/>
            <person name="LaButti K.M."/>
            <person name="Sandor L."/>
            <person name="Grigoriev I.V."/>
            <person name="Henry S.A."/>
            <person name="Pawlowska T.E."/>
        </authorList>
    </citation>
    <scope>NUCLEOTIDE SEQUENCE [LARGE SCALE GENOMIC DNA]</scope>
    <source>
        <strain evidence="3">ATCC 52814</strain>
    </source>
</reference>
<evidence type="ECO:0000256" key="1">
    <source>
        <dbReference type="PROSITE-ProRule" id="PRU00042"/>
    </source>
</evidence>
<dbReference type="OrthoDB" id="2285739at2759"/>
<protein>
    <recommendedName>
        <fullName evidence="2">C2H2-type domain-containing protein</fullName>
    </recommendedName>
</protein>
<accession>A0A1X0QPV9</accession>
<evidence type="ECO:0000313" key="3">
    <source>
        <dbReference type="EMBL" id="ORE01789.1"/>
    </source>
</evidence>
<dbReference type="PROSITE" id="PS50157">
    <property type="entry name" value="ZINC_FINGER_C2H2_2"/>
    <property type="match status" value="1"/>
</dbReference>
<sequence length="302" mass="34361">MNHYCNVCSLSFETDIKLANHKYDAHIDLVKASFGDETVLVSRVDGKFTCPKCSNRLISPTTLNRHLSKMHDGHCSTVSKRRKRPYSEEPIILTSVNGKSYHFLTSLENMQDILVDQPAGQWTLPIKTETATRECTNTNSNHLFQYFASTSPFCKHISSHKYIELSKSVTESVNKDWTLFPQFRYAVFQLFAGAILIEQSSAILINCVEPYGRLKSTDAHYERRLATTMNLSSYPKKECKYDWITVVQTQEDNAMKLKIGTTTCNLLVTSSLRLDKNSSISHIIEIGPNRSHFIPTDNTSIY</sequence>
<dbReference type="Gene3D" id="3.30.160.60">
    <property type="entry name" value="Classic Zinc Finger"/>
    <property type="match status" value="1"/>
</dbReference>
<dbReference type="InterPro" id="IPR013087">
    <property type="entry name" value="Znf_C2H2_type"/>
</dbReference>
<dbReference type="VEuPathDB" id="FungiDB:BCV72DRAFT_281822"/>
<keyword evidence="1" id="KW-0479">Metal-binding</keyword>